<proteinExistence type="predicted"/>
<sequence>MSSQQYYAYPGIGATNKREYSYSQAVRVGDIVKCSGQGGWDDNGNIDANDLPGQIVKAFQNVEKNVRDAGLRGWEDVYSVRSYHISLEQSFDLMVAQFRKFMPNHQPIWTCVGVRELGLPGMIVELEVEAKANVI</sequence>
<dbReference type="Gene3D" id="3.30.1330.40">
    <property type="entry name" value="RutC-like"/>
    <property type="match status" value="1"/>
</dbReference>
<dbReference type="Pfam" id="PF01042">
    <property type="entry name" value="Ribonuc_L-PSP"/>
    <property type="match status" value="1"/>
</dbReference>
<name>A0A1L9PPD2_ASPVE</name>
<dbReference type="STRING" id="1036611.A0A1L9PPD2"/>
<protein>
    <recommendedName>
        <fullName evidence="3">YjgF-like protein</fullName>
    </recommendedName>
</protein>
<organism evidence="1 2">
    <name type="scientific">Aspergillus versicolor CBS 583.65</name>
    <dbReference type="NCBI Taxonomy" id="1036611"/>
    <lineage>
        <taxon>Eukaryota</taxon>
        <taxon>Fungi</taxon>
        <taxon>Dikarya</taxon>
        <taxon>Ascomycota</taxon>
        <taxon>Pezizomycotina</taxon>
        <taxon>Eurotiomycetes</taxon>
        <taxon>Eurotiomycetidae</taxon>
        <taxon>Eurotiales</taxon>
        <taxon>Aspergillaceae</taxon>
        <taxon>Aspergillus</taxon>
        <taxon>Aspergillus subgen. Nidulantes</taxon>
    </lineage>
</organism>
<dbReference type="InterPro" id="IPR006175">
    <property type="entry name" value="YjgF/YER057c/UK114"/>
</dbReference>
<evidence type="ECO:0008006" key="3">
    <source>
        <dbReference type="Google" id="ProtNLM"/>
    </source>
</evidence>
<dbReference type="InterPro" id="IPR035959">
    <property type="entry name" value="RutC-like_sf"/>
</dbReference>
<dbReference type="SUPFAM" id="SSF55298">
    <property type="entry name" value="YjgF-like"/>
    <property type="match status" value="1"/>
</dbReference>
<evidence type="ECO:0000313" key="2">
    <source>
        <dbReference type="Proteomes" id="UP000184073"/>
    </source>
</evidence>
<keyword evidence="2" id="KW-1185">Reference proteome</keyword>
<dbReference type="PANTHER" id="PTHR43857">
    <property type="entry name" value="BLR7761 PROTEIN"/>
    <property type="match status" value="1"/>
</dbReference>
<dbReference type="Proteomes" id="UP000184073">
    <property type="component" value="Unassembled WGS sequence"/>
</dbReference>
<dbReference type="OrthoDB" id="309640at2759"/>
<dbReference type="CDD" id="cd06152">
    <property type="entry name" value="YjgF_YER057c_UK114_like_4"/>
    <property type="match status" value="1"/>
</dbReference>
<evidence type="ECO:0000313" key="1">
    <source>
        <dbReference type="EMBL" id="OJJ03397.1"/>
    </source>
</evidence>
<reference evidence="2" key="1">
    <citation type="journal article" date="2017" name="Genome Biol.">
        <title>Comparative genomics reveals high biological diversity and specific adaptations in the industrially and medically important fungal genus Aspergillus.</title>
        <authorList>
            <person name="de Vries R.P."/>
            <person name="Riley R."/>
            <person name="Wiebenga A."/>
            <person name="Aguilar-Osorio G."/>
            <person name="Amillis S."/>
            <person name="Uchima C.A."/>
            <person name="Anderluh G."/>
            <person name="Asadollahi M."/>
            <person name="Askin M."/>
            <person name="Barry K."/>
            <person name="Battaglia E."/>
            <person name="Bayram O."/>
            <person name="Benocci T."/>
            <person name="Braus-Stromeyer S.A."/>
            <person name="Caldana C."/>
            <person name="Canovas D."/>
            <person name="Cerqueira G.C."/>
            <person name="Chen F."/>
            <person name="Chen W."/>
            <person name="Choi C."/>
            <person name="Clum A."/>
            <person name="Dos Santos R.A."/>
            <person name="Damasio A.R."/>
            <person name="Diallinas G."/>
            <person name="Emri T."/>
            <person name="Fekete E."/>
            <person name="Flipphi M."/>
            <person name="Freyberg S."/>
            <person name="Gallo A."/>
            <person name="Gournas C."/>
            <person name="Habgood R."/>
            <person name="Hainaut M."/>
            <person name="Harispe M.L."/>
            <person name="Henrissat B."/>
            <person name="Hilden K.S."/>
            <person name="Hope R."/>
            <person name="Hossain A."/>
            <person name="Karabika E."/>
            <person name="Karaffa L."/>
            <person name="Karanyi Z."/>
            <person name="Krasevec N."/>
            <person name="Kuo A."/>
            <person name="Kusch H."/>
            <person name="LaButti K."/>
            <person name="Lagendijk E.L."/>
            <person name="Lapidus A."/>
            <person name="Levasseur A."/>
            <person name="Lindquist E."/>
            <person name="Lipzen A."/>
            <person name="Logrieco A.F."/>
            <person name="MacCabe A."/>
            <person name="Maekelae M.R."/>
            <person name="Malavazi I."/>
            <person name="Melin P."/>
            <person name="Meyer V."/>
            <person name="Mielnichuk N."/>
            <person name="Miskei M."/>
            <person name="Molnar A.P."/>
            <person name="Mule G."/>
            <person name="Ngan C.Y."/>
            <person name="Orejas M."/>
            <person name="Orosz E."/>
            <person name="Ouedraogo J.P."/>
            <person name="Overkamp K.M."/>
            <person name="Park H.-S."/>
            <person name="Perrone G."/>
            <person name="Piumi F."/>
            <person name="Punt P.J."/>
            <person name="Ram A.F."/>
            <person name="Ramon A."/>
            <person name="Rauscher S."/>
            <person name="Record E."/>
            <person name="Riano-Pachon D.M."/>
            <person name="Robert V."/>
            <person name="Roehrig J."/>
            <person name="Ruller R."/>
            <person name="Salamov A."/>
            <person name="Salih N.S."/>
            <person name="Samson R.A."/>
            <person name="Sandor E."/>
            <person name="Sanguinetti M."/>
            <person name="Schuetze T."/>
            <person name="Sepcic K."/>
            <person name="Shelest E."/>
            <person name="Sherlock G."/>
            <person name="Sophianopoulou V."/>
            <person name="Squina F.M."/>
            <person name="Sun H."/>
            <person name="Susca A."/>
            <person name="Todd R.B."/>
            <person name="Tsang A."/>
            <person name="Unkles S.E."/>
            <person name="van de Wiele N."/>
            <person name="van Rossen-Uffink D."/>
            <person name="Oliveira J.V."/>
            <person name="Vesth T.C."/>
            <person name="Visser J."/>
            <person name="Yu J.-H."/>
            <person name="Zhou M."/>
            <person name="Andersen M.R."/>
            <person name="Archer D.B."/>
            <person name="Baker S.E."/>
            <person name="Benoit I."/>
            <person name="Brakhage A.A."/>
            <person name="Braus G.H."/>
            <person name="Fischer R."/>
            <person name="Frisvad J.C."/>
            <person name="Goldman G.H."/>
            <person name="Houbraken J."/>
            <person name="Oakley B."/>
            <person name="Pocsi I."/>
            <person name="Scazzocchio C."/>
            <person name="Seiboth B."/>
            <person name="vanKuyk P.A."/>
            <person name="Wortman J."/>
            <person name="Dyer P.S."/>
            <person name="Grigoriev I.V."/>
        </authorList>
    </citation>
    <scope>NUCLEOTIDE SEQUENCE [LARGE SCALE GENOMIC DNA]</scope>
    <source>
        <strain evidence="2">CBS 583.65</strain>
    </source>
</reference>
<gene>
    <name evidence="1" type="ORF">ASPVEDRAFT_732669</name>
</gene>
<dbReference type="PANTHER" id="PTHR43857:SF1">
    <property type="entry name" value="YJGH FAMILY PROTEIN"/>
    <property type="match status" value="1"/>
</dbReference>
<dbReference type="RefSeq" id="XP_040669159.1">
    <property type="nucleotide sequence ID" value="XM_040816200.1"/>
</dbReference>
<dbReference type="GeneID" id="63731711"/>
<dbReference type="AlphaFoldDB" id="A0A1L9PPD2"/>
<accession>A0A1L9PPD2</accession>
<dbReference type="EMBL" id="KV878130">
    <property type="protein sequence ID" value="OJJ03397.1"/>
    <property type="molecule type" value="Genomic_DNA"/>
</dbReference>
<dbReference type="VEuPathDB" id="FungiDB:ASPVEDRAFT_732669"/>